<feature type="region of interest" description="Disordered" evidence="1">
    <location>
        <begin position="1"/>
        <end position="56"/>
    </location>
</feature>
<gene>
    <name evidence="2" type="ORF">K0M31_000820</name>
</gene>
<evidence type="ECO:0000313" key="3">
    <source>
        <dbReference type="Proteomes" id="UP001177670"/>
    </source>
</evidence>
<proteinExistence type="predicted"/>
<evidence type="ECO:0000256" key="1">
    <source>
        <dbReference type="SAM" id="MobiDB-lite"/>
    </source>
</evidence>
<dbReference type="Proteomes" id="UP001177670">
    <property type="component" value="Unassembled WGS sequence"/>
</dbReference>
<name>A0AA40GFH7_9HYME</name>
<accession>A0AA40GFH7</accession>
<organism evidence="2 3">
    <name type="scientific">Melipona bicolor</name>
    <dbReference type="NCBI Taxonomy" id="60889"/>
    <lineage>
        <taxon>Eukaryota</taxon>
        <taxon>Metazoa</taxon>
        <taxon>Ecdysozoa</taxon>
        <taxon>Arthropoda</taxon>
        <taxon>Hexapoda</taxon>
        <taxon>Insecta</taxon>
        <taxon>Pterygota</taxon>
        <taxon>Neoptera</taxon>
        <taxon>Endopterygota</taxon>
        <taxon>Hymenoptera</taxon>
        <taxon>Apocrita</taxon>
        <taxon>Aculeata</taxon>
        <taxon>Apoidea</taxon>
        <taxon>Anthophila</taxon>
        <taxon>Apidae</taxon>
        <taxon>Melipona</taxon>
    </lineage>
</organism>
<dbReference type="AlphaFoldDB" id="A0AA40GFH7"/>
<dbReference type="EMBL" id="JAHYIQ010000001">
    <property type="protein sequence ID" value="KAK1136255.1"/>
    <property type="molecule type" value="Genomic_DNA"/>
</dbReference>
<keyword evidence="3" id="KW-1185">Reference proteome</keyword>
<evidence type="ECO:0000313" key="2">
    <source>
        <dbReference type="EMBL" id="KAK1136255.1"/>
    </source>
</evidence>
<comment type="caution">
    <text evidence="2">The sequence shown here is derived from an EMBL/GenBank/DDBJ whole genome shotgun (WGS) entry which is preliminary data.</text>
</comment>
<feature type="compositionally biased region" description="Basic and acidic residues" evidence="1">
    <location>
        <begin position="1"/>
        <end position="13"/>
    </location>
</feature>
<reference evidence="2" key="1">
    <citation type="submission" date="2021-10" db="EMBL/GenBank/DDBJ databases">
        <title>Melipona bicolor Genome sequencing and assembly.</title>
        <authorList>
            <person name="Araujo N.S."/>
            <person name="Arias M.C."/>
        </authorList>
    </citation>
    <scope>NUCLEOTIDE SEQUENCE</scope>
    <source>
        <strain evidence="2">USP_2M_L1-L4_2017</strain>
        <tissue evidence="2">Whole body</tissue>
    </source>
</reference>
<sequence length="56" mass="6278">MDVVEERSQANRRERNRKKGTSESVSLCSKGMSGGMPDPGGQCQQEGEEEKIEKHR</sequence>
<protein>
    <submittedName>
        <fullName evidence="2">Uncharacterized protein</fullName>
    </submittedName>
</protein>